<dbReference type="EMBL" id="JASJEX010000003">
    <property type="protein sequence ID" value="MDJ1129688.1"/>
    <property type="molecule type" value="Genomic_DNA"/>
</dbReference>
<evidence type="ECO:0000259" key="4">
    <source>
        <dbReference type="SMART" id="SM00893"/>
    </source>
</evidence>
<evidence type="ECO:0000256" key="2">
    <source>
        <dbReference type="ARBA" id="ARBA00011355"/>
    </source>
</evidence>
<evidence type="ECO:0000313" key="5">
    <source>
        <dbReference type="EMBL" id="MDJ1129688.1"/>
    </source>
</evidence>
<protein>
    <submittedName>
        <fullName evidence="5">Electron transfer flavoprotein subunit alpha/FixB family protein</fullName>
    </submittedName>
</protein>
<evidence type="ECO:0000313" key="6">
    <source>
        <dbReference type="Proteomes" id="UP001431693"/>
    </source>
</evidence>
<dbReference type="PANTHER" id="PTHR43153:SF1">
    <property type="entry name" value="ELECTRON TRANSFER FLAVOPROTEIN SUBUNIT ALPHA, MITOCHONDRIAL"/>
    <property type="match status" value="1"/>
</dbReference>
<feature type="domain" description="Electron transfer flavoprotein alpha/beta-subunit N-terminal" evidence="4">
    <location>
        <begin position="3"/>
        <end position="189"/>
    </location>
</feature>
<accession>A0ABT6ZMD5</accession>
<dbReference type="PANTHER" id="PTHR43153">
    <property type="entry name" value="ELECTRON TRANSFER FLAVOPROTEIN ALPHA"/>
    <property type="match status" value="1"/>
</dbReference>
<dbReference type="Pfam" id="PF01012">
    <property type="entry name" value="ETF"/>
    <property type="match status" value="1"/>
</dbReference>
<sequence length="324" mass="33615">MCETDAAGDLVDVGRELLWKANELAAQVDAGVQALVLGCGERDPQGAADQAYAAGADEVTVGWNAGANALDSELAAAQTVAVARELRPAVVLFGATDFGRELAPQVAEQLQTGLTADCTRLEMDPESGLLLQTRPAFGGNLMATIACPARRPQMATVRPGIFPVPEMAIEVPSVPCSEVWRPETCGLVEVLSCEDASSGETVADAEVLVVAGRGVRDKTGLALCERLAGLLGGKLGCTRPLVEQGWLDRSQQVGQTGCSVAPRLLVSVGVSGAVQHLAGMGGAECVVAVNEDADAPIFSAAQYRVVGDCREVLPELIARLEGVR</sequence>
<dbReference type="InterPro" id="IPR001308">
    <property type="entry name" value="ETF_a/FixB"/>
</dbReference>
<dbReference type="InterPro" id="IPR029035">
    <property type="entry name" value="DHS-like_NAD/FAD-binding_dom"/>
</dbReference>
<keyword evidence="6" id="KW-1185">Reference proteome</keyword>
<dbReference type="SUPFAM" id="SSF52467">
    <property type="entry name" value="DHS-like NAD/FAD-binding domain"/>
    <property type="match status" value="1"/>
</dbReference>
<proteinExistence type="inferred from homology"/>
<evidence type="ECO:0000256" key="3">
    <source>
        <dbReference type="ARBA" id="ARBA00025649"/>
    </source>
</evidence>
<dbReference type="CDD" id="cd01715">
    <property type="entry name" value="ETF_alpha"/>
    <property type="match status" value="1"/>
</dbReference>
<dbReference type="InterPro" id="IPR033947">
    <property type="entry name" value="ETF_alpha_N"/>
</dbReference>
<comment type="function">
    <text evidence="3">The electron transfer flavoprotein serves as a specific electron acceptor for other dehydrogenases. It transfers the electrons to the main respiratory chain via ETF-ubiquinone oxidoreductase (ETF dehydrogenase).</text>
</comment>
<dbReference type="PIRSF" id="PIRSF000089">
    <property type="entry name" value="Electra_flavoP_a"/>
    <property type="match status" value="1"/>
</dbReference>
<dbReference type="InterPro" id="IPR014729">
    <property type="entry name" value="Rossmann-like_a/b/a_fold"/>
</dbReference>
<dbReference type="Proteomes" id="UP001431693">
    <property type="component" value="Unassembled WGS sequence"/>
</dbReference>
<dbReference type="SUPFAM" id="SSF52402">
    <property type="entry name" value="Adenine nucleotide alpha hydrolases-like"/>
    <property type="match status" value="1"/>
</dbReference>
<dbReference type="SMART" id="SM00893">
    <property type="entry name" value="ETF"/>
    <property type="match status" value="1"/>
</dbReference>
<evidence type="ECO:0000256" key="1">
    <source>
        <dbReference type="ARBA" id="ARBA00005817"/>
    </source>
</evidence>
<organism evidence="5 6">
    <name type="scientific">Kribbibacterium absianum</name>
    <dbReference type="NCBI Taxonomy" id="3044210"/>
    <lineage>
        <taxon>Bacteria</taxon>
        <taxon>Bacillati</taxon>
        <taxon>Actinomycetota</taxon>
        <taxon>Coriobacteriia</taxon>
        <taxon>Coriobacteriales</taxon>
        <taxon>Kribbibacteriaceae</taxon>
        <taxon>Kribbibacterium</taxon>
    </lineage>
</organism>
<dbReference type="Gene3D" id="3.40.50.620">
    <property type="entry name" value="HUPs"/>
    <property type="match status" value="1"/>
</dbReference>
<dbReference type="Pfam" id="PF00766">
    <property type="entry name" value="ETF_alpha"/>
    <property type="match status" value="1"/>
</dbReference>
<comment type="subunit">
    <text evidence="2">Heterodimer of an alpha and a beta subunit.</text>
</comment>
<dbReference type="InterPro" id="IPR014731">
    <property type="entry name" value="ETF_asu_C"/>
</dbReference>
<dbReference type="RefSeq" id="WP_283712810.1">
    <property type="nucleotide sequence ID" value="NZ_JASJEW010000002.1"/>
</dbReference>
<gene>
    <name evidence="5" type="ORF">QJ043_06300</name>
</gene>
<comment type="caution">
    <text evidence="5">The sequence shown here is derived from an EMBL/GenBank/DDBJ whole genome shotgun (WGS) entry which is preliminary data.</text>
</comment>
<comment type="similarity">
    <text evidence="1">Belongs to the ETF alpha-subunit/FixB family.</text>
</comment>
<dbReference type="Gene3D" id="3.40.50.1220">
    <property type="entry name" value="TPP-binding domain"/>
    <property type="match status" value="1"/>
</dbReference>
<name>A0ABT6ZMD5_9ACTN</name>
<dbReference type="InterPro" id="IPR014730">
    <property type="entry name" value="ETF_a/b_N"/>
</dbReference>
<reference evidence="5" key="1">
    <citation type="submission" date="2023-05" db="EMBL/GenBank/DDBJ databases">
        <title>[olsenella] sp. nov., isolated from a pig farm feces dump.</title>
        <authorList>
            <person name="Chang Y.-H."/>
        </authorList>
    </citation>
    <scope>NUCLEOTIDE SEQUENCE</scope>
    <source>
        <strain evidence="5">YH-ols2217</strain>
    </source>
</reference>